<dbReference type="GeneID" id="95405806"/>
<keyword evidence="2" id="KW-0762">Sugar transport</keyword>
<sequence length="438" mass="48919">MKKNYRKRSFHATLLLVLAFSVVLSACSGSKEGGPGKGGKVEIQLWSSATGDGAKPIEAAIAKFNESQDDIVVKTLSNQDHQKQLTAISGGNAPDIIITQWNNIGPWSEAGAVKSLEEFIKRDGYDTGQIIPAALERMKVDDEIYGLPISMSMANKLFYNKEVFEEAGLTAPPETLEELFEYSKRLTKKDDKGNITQMGFIPDYPWIDNVFWPIIFNGSWVDENGKLTANQEANVKAIDYQMSYYKEFGQESIDKFKSGMGGLQTPQDPILTGKLAMIIGWENWYVDDRGEGKDVGVAPFPYPAANPELKGSGMVSPIAMFIPSKAKHQEEAWKVLQYLLSEDVQIQYSIDFGSIPVLTKALDNPKLTQNEETKVLWEYYESAKSPNLKGFPNSIYINEYLQTLNEETEKALKGQLTAQEAMDNVVNKMQPIADKYKK</sequence>
<dbReference type="SUPFAM" id="SSF53850">
    <property type="entry name" value="Periplasmic binding protein-like II"/>
    <property type="match status" value="1"/>
</dbReference>
<dbReference type="PANTHER" id="PTHR43649">
    <property type="entry name" value="ARABINOSE-BINDING PROTEIN-RELATED"/>
    <property type="match status" value="1"/>
</dbReference>
<keyword evidence="2" id="KW-0813">Transport</keyword>
<dbReference type="CDD" id="cd14748">
    <property type="entry name" value="PBP2_UgpB"/>
    <property type="match status" value="1"/>
</dbReference>
<organism evidence="2 3">
    <name type="scientific">Paenibacillus lactis</name>
    <dbReference type="NCBI Taxonomy" id="228574"/>
    <lineage>
        <taxon>Bacteria</taxon>
        <taxon>Bacillati</taxon>
        <taxon>Bacillota</taxon>
        <taxon>Bacilli</taxon>
        <taxon>Bacillales</taxon>
        <taxon>Paenibacillaceae</taxon>
        <taxon>Paenibacillus</taxon>
    </lineage>
</organism>
<dbReference type="PANTHER" id="PTHR43649:SF12">
    <property type="entry name" value="DIACETYLCHITOBIOSE BINDING PROTEIN DASA"/>
    <property type="match status" value="1"/>
</dbReference>
<dbReference type="Proteomes" id="UP000706926">
    <property type="component" value="Unassembled WGS sequence"/>
</dbReference>
<keyword evidence="3" id="KW-1185">Reference proteome</keyword>
<evidence type="ECO:0000256" key="1">
    <source>
        <dbReference type="SAM" id="SignalP"/>
    </source>
</evidence>
<reference evidence="2 3" key="1">
    <citation type="submission" date="2021-03" db="EMBL/GenBank/DDBJ databases">
        <title>Genomic Encyclopedia of Type Strains, Phase IV (KMG-IV): sequencing the most valuable type-strain genomes for metagenomic binning, comparative biology and taxonomic classification.</title>
        <authorList>
            <person name="Goeker M."/>
        </authorList>
    </citation>
    <scope>NUCLEOTIDE SEQUENCE [LARGE SCALE GENOMIC DNA]</scope>
    <source>
        <strain evidence="2 3">DSM 15596</strain>
    </source>
</reference>
<evidence type="ECO:0000313" key="3">
    <source>
        <dbReference type="Proteomes" id="UP000706926"/>
    </source>
</evidence>
<proteinExistence type="predicted"/>
<name>A0ABS4FEX4_9BACL</name>
<dbReference type="Gene3D" id="3.40.190.10">
    <property type="entry name" value="Periplasmic binding protein-like II"/>
    <property type="match status" value="1"/>
</dbReference>
<dbReference type="EMBL" id="JAGGKI010000010">
    <property type="protein sequence ID" value="MBP1894768.1"/>
    <property type="molecule type" value="Genomic_DNA"/>
</dbReference>
<evidence type="ECO:0000313" key="2">
    <source>
        <dbReference type="EMBL" id="MBP1894768.1"/>
    </source>
</evidence>
<protein>
    <submittedName>
        <fullName evidence="2">Multiple sugar transport system substrate-binding protein</fullName>
    </submittedName>
</protein>
<dbReference type="PROSITE" id="PS51257">
    <property type="entry name" value="PROKAR_LIPOPROTEIN"/>
    <property type="match status" value="1"/>
</dbReference>
<gene>
    <name evidence="2" type="ORF">J2Z18_003874</name>
</gene>
<dbReference type="InterPro" id="IPR006059">
    <property type="entry name" value="SBP"/>
</dbReference>
<comment type="caution">
    <text evidence="2">The sequence shown here is derived from an EMBL/GenBank/DDBJ whole genome shotgun (WGS) entry which is preliminary data.</text>
</comment>
<dbReference type="InterPro" id="IPR050490">
    <property type="entry name" value="Bact_solute-bd_prot1"/>
</dbReference>
<dbReference type="RefSeq" id="WP_007130843.1">
    <property type="nucleotide sequence ID" value="NZ_CP139098.1"/>
</dbReference>
<dbReference type="Pfam" id="PF01547">
    <property type="entry name" value="SBP_bac_1"/>
    <property type="match status" value="1"/>
</dbReference>
<feature type="signal peptide" evidence="1">
    <location>
        <begin position="1"/>
        <end position="26"/>
    </location>
</feature>
<keyword evidence="1" id="KW-0732">Signal</keyword>
<accession>A0ABS4FEX4</accession>
<feature type="chain" id="PRO_5046543708" evidence="1">
    <location>
        <begin position="27"/>
        <end position="438"/>
    </location>
</feature>